<comment type="caution">
    <text evidence="2">The sequence shown here is derived from an EMBL/GenBank/DDBJ whole genome shotgun (WGS) entry which is preliminary data.</text>
</comment>
<dbReference type="EMBL" id="JAZGQL010000003">
    <property type="protein sequence ID" value="MEE6306014.1"/>
    <property type="molecule type" value="Genomic_DNA"/>
</dbReference>
<protein>
    <submittedName>
        <fullName evidence="2">TIGR02452 family protein</fullName>
    </submittedName>
</protein>
<name>A0ABU7S8D2_9ACTN</name>
<organism evidence="2 3">
    <name type="scientific">Plantactinospora veratri</name>
    <dbReference type="NCBI Taxonomy" id="1436122"/>
    <lineage>
        <taxon>Bacteria</taxon>
        <taxon>Bacillati</taxon>
        <taxon>Actinomycetota</taxon>
        <taxon>Actinomycetes</taxon>
        <taxon>Micromonosporales</taxon>
        <taxon>Micromonosporaceae</taxon>
        <taxon>Plantactinospora</taxon>
    </lineage>
</organism>
<dbReference type="SUPFAM" id="SSF52949">
    <property type="entry name" value="Macro domain-like"/>
    <property type="match status" value="1"/>
</dbReference>
<evidence type="ECO:0000313" key="2">
    <source>
        <dbReference type="EMBL" id="MEE6306014.1"/>
    </source>
</evidence>
<dbReference type="RefSeq" id="WP_331206377.1">
    <property type="nucleotide sequence ID" value="NZ_JAZGQL010000003.1"/>
</dbReference>
<dbReference type="PANTHER" id="PTHR35596:SF1">
    <property type="entry name" value="MICROBIAL-TYPE PARG CATALYTIC DOMAIN-CONTAINING PROTEIN"/>
    <property type="match status" value="1"/>
</dbReference>
<sequence length="273" mass="29092">MSRRLRAIAQETVAALDRGSYLTGQGGQVVIGDEVARAVAGTRLFLPDEPLRAPEPLPDPPVIEVTGESSLAACRRLDGDRACLVFASARNPGGGFLNGAQAQEESIARASALYPCLRAAWDFYLAHRADPDLGYSDRVVYSPDVPVFRDDAGVALAAPYPVSFLTSAAPNLSAMRRNQPDRVADVPALLRRRAARVLAVAAVHGHRQLVLGAWGCGVFGNDPATVAAAFAEALRDSPWFERVVFAVLDRERGQPTLAAFREVFGRTGVGGST</sequence>
<evidence type="ECO:0000259" key="1">
    <source>
        <dbReference type="Pfam" id="PF10021"/>
    </source>
</evidence>
<evidence type="ECO:0000313" key="3">
    <source>
        <dbReference type="Proteomes" id="UP001339911"/>
    </source>
</evidence>
<proteinExistence type="predicted"/>
<dbReference type="Proteomes" id="UP001339911">
    <property type="component" value="Unassembled WGS sequence"/>
</dbReference>
<dbReference type="InterPro" id="IPR012664">
    <property type="entry name" value="CHP02452"/>
</dbReference>
<dbReference type="PIRSF" id="PIRSF014899">
    <property type="entry name" value="UCP014899"/>
    <property type="match status" value="1"/>
</dbReference>
<dbReference type="NCBIfam" id="TIGR02452">
    <property type="entry name" value="TIGR02452 family protein"/>
    <property type="match status" value="1"/>
</dbReference>
<dbReference type="Pfam" id="PF10021">
    <property type="entry name" value="PARG_cat_microb"/>
    <property type="match status" value="1"/>
</dbReference>
<dbReference type="InterPro" id="IPR019261">
    <property type="entry name" value="PARG_cat_microbial"/>
</dbReference>
<accession>A0ABU7S8D2</accession>
<feature type="domain" description="Microbial-type PARG catalytic" evidence="1">
    <location>
        <begin position="9"/>
        <end position="150"/>
    </location>
</feature>
<gene>
    <name evidence="2" type="ORF">V1634_04095</name>
</gene>
<dbReference type="InterPro" id="IPR043472">
    <property type="entry name" value="Macro_dom-like"/>
</dbReference>
<keyword evidence="3" id="KW-1185">Reference proteome</keyword>
<reference evidence="2 3" key="1">
    <citation type="submission" date="2024-01" db="EMBL/GenBank/DDBJ databases">
        <title>Genome insights into Plantactinospora veratri sp. nov.</title>
        <authorList>
            <person name="Wang L."/>
        </authorList>
    </citation>
    <scope>NUCLEOTIDE SEQUENCE [LARGE SCALE GENOMIC DNA]</scope>
    <source>
        <strain evidence="2 3">NEAU-FHS4</strain>
    </source>
</reference>
<dbReference type="Gene3D" id="3.40.220.10">
    <property type="entry name" value="Leucine Aminopeptidase, subunit E, domain 1"/>
    <property type="match status" value="1"/>
</dbReference>
<dbReference type="PANTHER" id="PTHR35596">
    <property type="entry name" value="DUF2263 DOMAIN-CONTAINING PROTEIN"/>
    <property type="match status" value="1"/>
</dbReference>